<dbReference type="Proteomes" id="UP000595897">
    <property type="component" value="Chromosome"/>
</dbReference>
<name>A0A7R7EIT7_9FIRM</name>
<accession>A0A7R7EIT7</accession>
<dbReference type="PANTHER" id="PTHR43252">
    <property type="entry name" value="TRANSCRIPTIONAL REGULATOR YQJI"/>
    <property type="match status" value="1"/>
</dbReference>
<reference evidence="2 3" key="1">
    <citation type="submission" date="2020-11" db="EMBL/GenBank/DDBJ databases">
        <title>Draft genome sequencing of a Lachnospiraceae strain isolated from anoxic soil subjected to BSD treatment.</title>
        <authorList>
            <person name="Uek A."/>
            <person name="Tonouchi A."/>
        </authorList>
    </citation>
    <scope>NUCLEOTIDE SEQUENCE [LARGE SCALE GENOMIC DNA]</scope>
    <source>
        <strain evidence="2 3">TB5</strain>
    </source>
</reference>
<dbReference type="RefSeq" id="WP_271714761.1">
    <property type="nucleotide sequence ID" value="NZ_AP024169.1"/>
</dbReference>
<dbReference type="PANTHER" id="PTHR43252:SF7">
    <property type="entry name" value="TRANSCRIPTIONAL REGULATOR YQJI"/>
    <property type="match status" value="1"/>
</dbReference>
<dbReference type="InterPro" id="IPR036388">
    <property type="entry name" value="WH-like_DNA-bd_sf"/>
</dbReference>
<dbReference type="Pfam" id="PF03551">
    <property type="entry name" value="PadR"/>
    <property type="match status" value="1"/>
</dbReference>
<dbReference type="InterPro" id="IPR036390">
    <property type="entry name" value="WH_DNA-bd_sf"/>
</dbReference>
<proteinExistence type="predicted"/>
<evidence type="ECO:0000259" key="1">
    <source>
        <dbReference type="Pfam" id="PF03551"/>
    </source>
</evidence>
<dbReference type="EMBL" id="AP024169">
    <property type="protein sequence ID" value="BCN29489.1"/>
    <property type="molecule type" value="Genomic_DNA"/>
</dbReference>
<dbReference type="AlphaFoldDB" id="A0A7R7EIT7"/>
<sequence length="240" mass="28473">MIRGLILFYLNIKPTHGYEIQKFLQMSGSDQWAKIQSGSIYYALTKLEKEKFIEVHKEERTGSRVRKIYQITESGIEEMRRELKEELAKPIANVGSFKFMTYPITGTLSKEEMKVITRAHIKDLEEQLTYWTKWKDIKTKEENRDLEYLSFRMTINSLNDQIEWHKELLNHMDQYIALGESAKTYIRSNDFSEISDEMMDTNGDDRLQYLEKLKGEILKDPDNAVQNIDKIIDELKKQRK</sequence>
<dbReference type="SUPFAM" id="SSF46785">
    <property type="entry name" value="Winged helix' DNA-binding domain"/>
    <property type="match status" value="1"/>
</dbReference>
<keyword evidence="3" id="KW-1185">Reference proteome</keyword>
<dbReference type="KEGG" id="ahb:bsdtb5_07840"/>
<evidence type="ECO:0000313" key="2">
    <source>
        <dbReference type="EMBL" id="BCN29489.1"/>
    </source>
</evidence>
<organism evidence="2 3">
    <name type="scientific">Anaeromicropila herbilytica</name>
    <dbReference type="NCBI Taxonomy" id="2785025"/>
    <lineage>
        <taxon>Bacteria</taxon>
        <taxon>Bacillati</taxon>
        <taxon>Bacillota</taxon>
        <taxon>Clostridia</taxon>
        <taxon>Lachnospirales</taxon>
        <taxon>Lachnospiraceae</taxon>
        <taxon>Anaeromicropila</taxon>
    </lineage>
</organism>
<evidence type="ECO:0000313" key="3">
    <source>
        <dbReference type="Proteomes" id="UP000595897"/>
    </source>
</evidence>
<gene>
    <name evidence="2" type="ORF">bsdtb5_07840</name>
</gene>
<dbReference type="InterPro" id="IPR005149">
    <property type="entry name" value="Tscrpt_reg_PadR_N"/>
</dbReference>
<feature type="domain" description="Transcription regulator PadR N-terminal" evidence="1">
    <location>
        <begin position="6"/>
        <end position="80"/>
    </location>
</feature>
<dbReference type="Gene3D" id="1.10.10.10">
    <property type="entry name" value="Winged helix-like DNA-binding domain superfamily/Winged helix DNA-binding domain"/>
    <property type="match status" value="1"/>
</dbReference>
<protein>
    <submittedName>
        <fullName evidence="2">PadR family transcriptional regulator</fullName>
    </submittedName>
</protein>